<dbReference type="PANTHER" id="PTHR43214:SF43">
    <property type="entry name" value="TWO-COMPONENT RESPONSE REGULATOR"/>
    <property type="match status" value="1"/>
</dbReference>
<keyword evidence="8" id="KW-1185">Reference proteome</keyword>
<keyword evidence="1 3" id="KW-0597">Phosphoprotein</keyword>
<dbReference type="SUPFAM" id="SSF52172">
    <property type="entry name" value="CheY-like"/>
    <property type="match status" value="1"/>
</dbReference>
<feature type="domain" description="HTH luxR-type" evidence="5">
    <location>
        <begin position="179"/>
        <end position="244"/>
    </location>
</feature>
<proteinExistence type="predicted"/>
<evidence type="ECO:0000256" key="1">
    <source>
        <dbReference type="ARBA" id="ARBA00022553"/>
    </source>
</evidence>
<keyword evidence="2" id="KW-0238">DNA-binding</keyword>
<evidence type="ECO:0000313" key="7">
    <source>
        <dbReference type="EMBL" id="MCY1077711.1"/>
    </source>
</evidence>
<evidence type="ECO:0000259" key="5">
    <source>
        <dbReference type="PROSITE" id="PS50043"/>
    </source>
</evidence>
<dbReference type="InterPro" id="IPR001789">
    <property type="entry name" value="Sig_transdc_resp-reg_receiver"/>
</dbReference>
<dbReference type="CDD" id="cd17535">
    <property type="entry name" value="REC_NarL-like"/>
    <property type="match status" value="1"/>
</dbReference>
<dbReference type="PRINTS" id="PR00038">
    <property type="entry name" value="HTHLUXR"/>
</dbReference>
<dbReference type="InterPro" id="IPR011006">
    <property type="entry name" value="CheY-like_superfamily"/>
</dbReference>
<feature type="modified residue" description="4-aspartylphosphate" evidence="3">
    <location>
        <position position="62"/>
    </location>
</feature>
<dbReference type="InterPro" id="IPR016032">
    <property type="entry name" value="Sig_transdc_resp-reg_C-effctor"/>
</dbReference>
<dbReference type="InterPro" id="IPR058245">
    <property type="entry name" value="NreC/VraR/RcsB-like_REC"/>
</dbReference>
<dbReference type="Gene3D" id="3.40.50.2300">
    <property type="match status" value="1"/>
</dbReference>
<evidence type="ECO:0000256" key="3">
    <source>
        <dbReference type="PROSITE-ProRule" id="PRU00169"/>
    </source>
</evidence>
<dbReference type="SMART" id="SM00448">
    <property type="entry name" value="REC"/>
    <property type="match status" value="1"/>
</dbReference>
<protein>
    <submittedName>
        <fullName evidence="7">Response regulator transcription factor</fullName>
    </submittedName>
</protein>
<feature type="domain" description="Response regulatory" evidence="6">
    <location>
        <begin position="11"/>
        <end position="127"/>
    </location>
</feature>
<comment type="caution">
    <text evidence="7">The sequence shown here is derived from an EMBL/GenBank/DDBJ whole genome shotgun (WGS) entry which is preliminary data.</text>
</comment>
<dbReference type="Pfam" id="PF00196">
    <property type="entry name" value="GerE"/>
    <property type="match status" value="1"/>
</dbReference>
<reference evidence="7 8" key="1">
    <citation type="submission" date="2022-11" db="EMBL/GenBank/DDBJ databases">
        <title>Minimal conservation of predation-associated metabolite biosynthetic gene clusters underscores biosynthetic potential of Myxococcota including descriptions for ten novel species: Archangium lansinium sp. nov., Myxococcus landrumus sp. nov., Nannocystis bai.</title>
        <authorList>
            <person name="Ahearne A."/>
            <person name="Stevens C."/>
            <person name="Phillips K."/>
        </authorList>
    </citation>
    <scope>NUCLEOTIDE SEQUENCE [LARGE SCALE GENOMIC DNA]</scope>
    <source>
        <strain evidence="7 8">MIWBW</strain>
    </source>
</reference>
<evidence type="ECO:0000256" key="4">
    <source>
        <dbReference type="SAM" id="MobiDB-lite"/>
    </source>
</evidence>
<dbReference type="Proteomes" id="UP001207654">
    <property type="component" value="Unassembled WGS sequence"/>
</dbReference>
<dbReference type="InterPro" id="IPR039420">
    <property type="entry name" value="WalR-like"/>
</dbReference>
<dbReference type="PROSITE" id="PS50110">
    <property type="entry name" value="RESPONSE_REGULATORY"/>
    <property type="match status" value="1"/>
</dbReference>
<dbReference type="EMBL" id="JAPNKA010000001">
    <property type="protein sequence ID" value="MCY1077711.1"/>
    <property type="molecule type" value="Genomic_DNA"/>
</dbReference>
<evidence type="ECO:0000256" key="2">
    <source>
        <dbReference type="ARBA" id="ARBA00023125"/>
    </source>
</evidence>
<dbReference type="PANTHER" id="PTHR43214">
    <property type="entry name" value="TWO-COMPONENT RESPONSE REGULATOR"/>
    <property type="match status" value="1"/>
</dbReference>
<evidence type="ECO:0000259" key="6">
    <source>
        <dbReference type="PROSITE" id="PS50110"/>
    </source>
</evidence>
<dbReference type="Pfam" id="PF00072">
    <property type="entry name" value="Response_reg"/>
    <property type="match status" value="1"/>
</dbReference>
<evidence type="ECO:0000313" key="8">
    <source>
        <dbReference type="Proteomes" id="UP001207654"/>
    </source>
</evidence>
<dbReference type="SMART" id="SM00421">
    <property type="entry name" value="HTH_LUXR"/>
    <property type="match status" value="1"/>
</dbReference>
<dbReference type="CDD" id="cd06170">
    <property type="entry name" value="LuxR_C_like"/>
    <property type="match status" value="1"/>
</dbReference>
<name>A0ABT4A7Y6_9BACT</name>
<dbReference type="PROSITE" id="PS50043">
    <property type="entry name" value="HTH_LUXR_2"/>
    <property type="match status" value="1"/>
</dbReference>
<dbReference type="RefSeq" id="WP_267536527.1">
    <property type="nucleotide sequence ID" value="NZ_JAPNKA010000001.1"/>
</dbReference>
<dbReference type="SUPFAM" id="SSF46894">
    <property type="entry name" value="C-terminal effector domain of the bipartite response regulators"/>
    <property type="match status" value="1"/>
</dbReference>
<feature type="region of interest" description="Disordered" evidence="4">
    <location>
        <begin position="148"/>
        <end position="180"/>
    </location>
</feature>
<gene>
    <name evidence="7" type="ORF">OV287_24895</name>
</gene>
<accession>A0ABT4A7Y6</accession>
<sequence>MTEAIAPSPIRVFVVEDQTKILKNQLRLLESNQDITIVGTALSGEAALEEVPRVNPDVLLLDLGLPRMSGIDVTREVKARWPQVEILIFTIFDEEDKVLEAVKAGASGYLLKGTPADKIIEAIKEVRAGGTVIQPSLARRLLRHFRVEPDSGPVPTEPVASPPAPAAPEPPAAAPSEASEPLLKPLSNRETELLQLIAKGVSNSEAARLLNLSKATIRTHLEHIYRKLEVTNRVEAVTEGIRKGLISV</sequence>
<organism evidence="7 8">
    <name type="scientific">Archangium lansingense</name>
    <dbReference type="NCBI Taxonomy" id="2995310"/>
    <lineage>
        <taxon>Bacteria</taxon>
        <taxon>Pseudomonadati</taxon>
        <taxon>Myxococcota</taxon>
        <taxon>Myxococcia</taxon>
        <taxon>Myxococcales</taxon>
        <taxon>Cystobacterineae</taxon>
        <taxon>Archangiaceae</taxon>
        <taxon>Archangium</taxon>
    </lineage>
</organism>
<dbReference type="InterPro" id="IPR000792">
    <property type="entry name" value="Tscrpt_reg_LuxR_C"/>
</dbReference>
<feature type="compositionally biased region" description="Pro residues" evidence="4">
    <location>
        <begin position="160"/>
        <end position="173"/>
    </location>
</feature>